<dbReference type="OrthoDB" id="509458at2"/>
<name>A0A433US43_9CYAN</name>
<keyword evidence="2" id="KW-1185">Reference proteome</keyword>
<dbReference type="Proteomes" id="UP000271624">
    <property type="component" value="Unassembled WGS sequence"/>
</dbReference>
<proteinExistence type="predicted"/>
<evidence type="ECO:0000313" key="2">
    <source>
        <dbReference type="Proteomes" id="UP000271624"/>
    </source>
</evidence>
<dbReference type="EMBL" id="RSCL01000035">
    <property type="protein sequence ID" value="RUS96636.1"/>
    <property type="molecule type" value="Genomic_DNA"/>
</dbReference>
<sequence length="204" mass="21609">MIKINCLFIQFIIVILPTTAITFENDYKVLAETPVPLISKNYKLAQASQIQPISQANTNEQNTHYKQSYIGIGANFGISGDTTGITDTNFTILGKTAFTENFALYDATTIFGDSTATSALALTGSIPIKNSAGQVIASPFIGGGTLIRVTSKFKLDPLLAGGVDIPISQDLTATVRVNVGFIGNETDAGLLIGVGYNYTGIFGK</sequence>
<evidence type="ECO:0000313" key="1">
    <source>
        <dbReference type="EMBL" id="RUS96636.1"/>
    </source>
</evidence>
<gene>
    <name evidence="1" type="ORF">DSM106972_086590</name>
</gene>
<reference evidence="1" key="1">
    <citation type="submission" date="2018-12" db="EMBL/GenBank/DDBJ databases">
        <authorList>
            <person name="Will S."/>
            <person name="Neumann-Schaal M."/>
            <person name="Henke P."/>
        </authorList>
    </citation>
    <scope>NUCLEOTIDE SEQUENCE</scope>
    <source>
        <strain evidence="1">PCC 7102</strain>
    </source>
</reference>
<dbReference type="RefSeq" id="WP_127086665.1">
    <property type="nucleotide sequence ID" value="NZ_RSCL01000035.1"/>
</dbReference>
<organism evidence="1 2">
    <name type="scientific">Dulcicalothrix desertica PCC 7102</name>
    <dbReference type="NCBI Taxonomy" id="232991"/>
    <lineage>
        <taxon>Bacteria</taxon>
        <taxon>Bacillati</taxon>
        <taxon>Cyanobacteriota</taxon>
        <taxon>Cyanophyceae</taxon>
        <taxon>Nostocales</taxon>
        <taxon>Calotrichaceae</taxon>
        <taxon>Dulcicalothrix</taxon>
    </lineage>
</organism>
<dbReference type="AlphaFoldDB" id="A0A433US43"/>
<comment type="caution">
    <text evidence="1">The sequence shown here is derived from an EMBL/GenBank/DDBJ whole genome shotgun (WGS) entry which is preliminary data.</text>
</comment>
<evidence type="ECO:0008006" key="3">
    <source>
        <dbReference type="Google" id="ProtNLM"/>
    </source>
</evidence>
<accession>A0A433US43</accession>
<protein>
    <recommendedName>
        <fullName evidence="3">Outer membrane protein beta-barrel domain-containing protein</fullName>
    </recommendedName>
</protein>
<reference evidence="1" key="2">
    <citation type="journal article" date="2019" name="Genome Biol. Evol.">
        <title>Day and night: Metabolic profiles and evolutionary relationships of six axenic non-marine cyanobacteria.</title>
        <authorList>
            <person name="Will S.E."/>
            <person name="Henke P."/>
            <person name="Boedeker C."/>
            <person name="Huang S."/>
            <person name="Brinkmann H."/>
            <person name="Rohde M."/>
            <person name="Jarek M."/>
            <person name="Friedl T."/>
            <person name="Seufert S."/>
            <person name="Schumacher M."/>
            <person name="Overmann J."/>
            <person name="Neumann-Schaal M."/>
            <person name="Petersen J."/>
        </authorList>
    </citation>
    <scope>NUCLEOTIDE SEQUENCE [LARGE SCALE GENOMIC DNA]</scope>
    <source>
        <strain evidence="1">PCC 7102</strain>
    </source>
</reference>